<accession>A0A8S9RQ53</accession>
<sequence>MVPNVELPQVKDLGRFCRAWLKKQDFRIPQLILSDGHLPFIGLTEKIAFLEGRAF</sequence>
<protein>
    <submittedName>
        <fullName evidence="1">Uncharacterized protein</fullName>
    </submittedName>
</protein>
<reference evidence="1" key="1">
    <citation type="submission" date="2019-12" db="EMBL/GenBank/DDBJ databases">
        <title>Genome sequencing and annotation of Brassica cretica.</title>
        <authorList>
            <person name="Studholme D.J."/>
            <person name="Sarris P."/>
        </authorList>
    </citation>
    <scope>NUCLEOTIDE SEQUENCE</scope>
    <source>
        <strain evidence="1">PFS-109/04</strain>
        <tissue evidence="1">Leaf</tissue>
    </source>
</reference>
<dbReference type="EMBL" id="QGKX02000095">
    <property type="protein sequence ID" value="KAF3574725.1"/>
    <property type="molecule type" value="Genomic_DNA"/>
</dbReference>
<dbReference type="Proteomes" id="UP000712600">
    <property type="component" value="Unassembled WGS sequence"/>
</dbReference>
<gene>
    <name evidence="1" type="ORF">F2Q69_00059088</name>
</gene>
<evidence type="ECO:0000313" key="1">
    <source>
        <dbReference type="EMBL" id="KAF3574725.1"/>
    </source>
</evidence>
<organism evidence="1 2">
    <name type="scientific">Brassica cretica</name>
    <name type="common">Mustard</name>
    <dbReference type="NCBI Taxonomy" id="69181"/>
    <lineage>
        <taxon>Eukaryota</taxon>
        <taxon>Viridiplantae</taxon>
        <taxon>Streptophyta</taxon>
        <taxon>Embryophyta</taxon>
        <taxon>Tracheophyta</taxon>
        <taxon>Spermatophyta</taxon>
        <taxon>Magnoliopsida</taxon>
        <taxon>eudicotyledons</taxon>
        <taxon>Gunneridae</taxon>
        <taxon>Pentapetalae</taxon>
        <taxon>rosids</taxon>
        <taxon>malvids</taxon>
        <taxon>Brassicales</taxon>
        <taxon>Brassicaceae</taxon>
        <taxon>Brassiceae</taxon>
        <taxon>Brassica</taxon>
    </lineage>
</organism>
<evidence type="ECO:0000313" key="2">
    <source>
        <dbReference type="Proteomes" id="UP000712600"/>
    </source>
</evidence>
<comment type="caution">
    <text evidence="1">The sequence shown here is derived from an EMBL/GenBank/DDBJ whole genome shotgun (WGS) entry which is preliminary data.</text>
</comment>
<dbReference type="AlphaFoldDB" id="A0A8S9RQ53"/>
<name>A0A8S9RQ53_BRACR</name>
<proteinExistence type="predicted"/>